<evidence type="ECO:0000313" key="2">
    <source>
        <dbReference type="EMBL" id="PRP96469.1"/>
    </source>
</evidence>
<dbReference type="Proteomes" id="UP000238823">
    <property type="component" value="Unassembled WGS sequence"/>
</dbReference>
<protein>
    <submittedName>
        <fullName evidence="2">Uncharacterized protein</fullName>
    </submittedName>
</protein>
<organism evidence="2 3">
    <name type="scientific">Enhygromyxa salina</name>
    <dbReference type="NCBI Taxonomy" id="215803"/>
    <lineage>
        <taxon>Bacteria</taxon>
        <taxon>Pseudomonadati</taxon>
        <taxon>Myxococcota</taxon>
        <taxon>Polyangia</taxon>
        <taxon>Nannocystales</taxon>
        <taxon>Nannocystaceae</taxon>
        <taxon>Enhygromyxa</taxon>
    </lineage>
</organism>
<sequence length="95" mass="10249">MTREQQLARLIAELKAGNDGVFIIVSEQASILDGTSIPLVHLLDTPEIGAQLRAAPGEDPIEVPPVRKRVRGTPDPPLHQLSELVSAVADRVTRP</sequence>
<feature type="region of interest" description="Disordered" evidence="1">
    <location>
        <begin position="57"/>
        <end position="79"/>
    </location>
</feature>
<comment type="caution">
    <text evidence="2">The sequence shown here is derived from an EMBL/GenBank/DDBJ whole genome shotgun (WGS) entry which is preliminary data.</text>
</comment>
<evidence type="ECO:0000313" key="3">
    <source>
        <dbReference type="Proteomes" id="UP000238823"/>
    </source>
</evidence>
<dbReference type="RefSeq" id="WP_106094054.1">
    <property type="nucleotide sequence ID" value="NZ_PVNL01000135.1"/>
</dbReference>
<name>A0A2S9XUB5_9BACT</name>
<dbReference type="AlphaFoldDB" id="A0A2S9XUB5"/>
<reference evidence="2 3" key="1">
    <citation type="submission" date="2018-03" db="EMBL/GenBank/DDBJ databases">
        <title>Draft Genome Sequences of the Obligatory Marine Myxobacteria Enhygromyxa salina SWB007.</title>
        <authorList>
            <person name="Poehlein A."/>
            <person name="Moghaddam J.A."/>
            <person name="Harms H."/>
            <person name="Alanjari M."/>
            <person name="Koenig G.M."/>
            <person name="Daniel R."/>
            <person name="Schaeberle T.F."/>
        </authorList>
    </citation>
    <scope>NUCLEOTIDE SEQUENCE [LARGE SCALE GENOMIC DNA]</scope>
    <source>
        <strain evidence="2 3">SWB007</strain>
    </source>
</reference>
<accession>A0A2S9XUB5</accession>
<evidence type="ECO:0000256" key="1">
    <source>
        <dbReference type="SAM" id="MobiDB-lite"/>
    </source>
</evidence>
<proteinExistence type="predicted"/>
<gene>
    <name evidence="2" type="ORF">ENSA7_72840</name>
</gene>
<dbReference type="EMBL" id="PVNL01000135">
    <property type="protein sequence ID" value="PRP96469.1"/>
    <property type="molecule type" value="Genomic_DNA"/>
</dbReference>